<keyword evidence="1" id="KW-1133">Transmembrane helix</keyword>
<dbReference type="InterPro" id="IPR013424">
    <property type="entry name" value="Ice-binding_C"/>
</dbReference>
<name>A0ABW7FSL1_9BURK</name>
<feature type="transmembrane region" description="Helical" evidence="1">
    <location>
        <begin position="197"/>
        <end position="214"/>
    </location>
</feature>
<feature type="chain" id="PRO_5045930801" evidence="2">
    <location>
        <begin position="25"/>
        <end position="221"/>
    </location>
</feature>
<evidence type="ECO:0000313" key="4">
    <source>
        <dbReference type="EMBL" id="MFG6447316.1"/>
    </source>
</evidence>
<evidence type="ECO:0000256" key="2">
    <source>
        <dbReference type="SAM" id="SignalP"/>
    </source>
</evidence>
<sequence>MHQTLTLRSAIAGALLLVAASAQAALTAYNTPASFAAATTASGTDTFSDLIDNGSVGVMLDRNAGSYSYRVSAPSGLWASGPADNPFMSSSNTNDAITVAPLGSMANGIAGNFFFSDIAGNFAAGPLAVTVQDSTGASLTLTVNPSGYSSGSFMGFVSSGYITSLSVSAPAGQPNTTAWSSLDNLTLAAAAPVPEPGTWALMGLGLGLAGLGLVRRRRTQG</sequence>
<gene>
    <name evidence="4" type="ORF">ACG0Z6_03560</name>
</gene>
<protein>
    <submittedName>
        <fullName evidence="4">PEP-CTERM sorting domain-containing protein</fullName>
    </submittedName>
</protein>
<organism evidence="4 5">
    <name type="scientific">Roseateles rivi</name>
    <dbReference type="NCBI Taxonomy" id="3299028"/>
    <lineage>
        <taxon>Bacteria</taxon>
        <taxon>Pseudomonadati</taxon>
        <taxon>Pseudomonadota</taxon>
        <taxon>Betaproteobacteria</taxon>
        <taxon>Burkholderiales</taxon>
        <taxon>Sphaerotilaceae</taxon>
        <taxon>Roseateles</taxon>
    </lineage>
</organism>
<comment type="caution">
    <text evidence="4">The sequence shown here is derived from an EMBL/GenBank/DDBJ whole genome shotgun (WGS) entry which is preliminary data.</text>
</comment>
<accession>A0ABW7FSL1</accession>
<reference evidence="4 5" key="1">
    <citation type="submission" date="2024-08" db="EMBL/GenBank/DDBJ databases">
        <authorList>
            <person name="Lu H."/>
        </authorList>
    </citation>
    <scope>NUCLEOTIDE SEQUENCE [LARGE SCALE GENOMIC DNA]</scope>
    <source>
        <strain evidence="4 5">BYS180W</strain>
    </source>
</reference>
<feature type="signal peptide" evidence="2">
    <location>
        <begin position="1"/>
        <end position="24"/>
    </location>
</feature>
<keyword evidence="5" id="KW-1185">Reference proteome</keyword>
<evidence type="ECO:0000259" key="3">
    <source>
        <dbReference type="Pfam" id="PF07589"/>
    </source>
</evidence>
<evidence type="ECO:0000313" key="5">
    <source>
        <dbReference type="Proteomes" id="UP001606099"/>
    </source>
</evidence>
<dbReference type="RefSeq" id="WP_394458682.1">
    <property type="nucleotide sequence ID" value="NZ_JBIGHZ010000001.1"/>
</dbReference>
<dbReference type="Pfam" id="PF07589">
    <property type="entry name" value="PEP-CTERM"/>
    <property type="match status" value="1"/>
</dbReference>
<proteinExistence type="predicted"/>
<dbReference type="Proteomes" id="UP001606099">
    <property type="component" value="Unassembled WGS sequence"/>
</dbReference>
<evidence type="ECO:0000256" key="1">
    <source>
        <dbReference type="SAM" id="Phobius"/>
    </source>
</evidence>
<dbReference type="EMBL" id="JBIGHZ010000001">
    <property type="protein sequence ID" value="MFG6447316.1"/>
    <property type="molecule type" value="Genomic_DNA"/>
</dbReference>
<keyword evidence="2" id="KW-0732">Signal</keyword>
<keyword evidence="1" id="KW-0812">Transmembrane</keyword>
<dbReference type="NCBIfam" id="TIGR02595">
    <property type="entry name" value="PEP_CTERM"/>
    <property type="match status" value="1"/>
</dbReference>
<feature type="domain" description="Ice-binding protein C-terminal" evidence="3">
    <location>
        <begin position="192"/>
        <end position="217"/>
    </location>
</feature>
<keyword evidence="1" id="KW-0472">Membrane</keyword>